<dbReference type="AlphaFoldDB" id="U2YPP5"/>
<proteinExistence type="predicted"/>
<evidence type="ECO:0000313" key="2">
    <source>
        <dbReference type="Proteomes" id="UP000016568"/>
    </source>
</evidence>
<gene>
    <name evidence="1" type="ORF">NT2_12_01480</name>
</gene>
<accession>U2YPP5</accession>
<dbReference type="Proteomes" id="UP000016568">
    <property type="component" value="Unassembled WGS sequence"/>
</dbReference>
<protein>
    <submittedName>
        <fullName evidence="1">Uncharacterized protein</fullName>
    </submittedName>
</protein>
<keyword evidence="2" id="KW-1185">Reference proteome</keyword>
<evidence type="ECO:0000313" key="1">
    <source>
        <dbReference type="EMBL" id="GAD50890.1"/>
    </source>
</evidence>
<sequence length="67" mass="7523">MRTYSLIFFRDGLGQARRIEFDAADSSGALSPAIYDKPGRVAELWDGDTKLARFRSSRLGLWEILSA</sequence>
<organism evidence="1 2">
    <name type="scientific">Caenibius tardaugens NBRC 16725</name>
    <dbReference type="NCBI Taxonomy" id="1219035"/>
    <lineage>
        <taxon>Bacteria</taxon>
        <taxon>Pseudomonadati</taxon>
        <taxon>Pseudomonadota</taxon>
        <taxon>Alphaproteobacteria</taxon>
        <taxon>Sphingomonadales</taxon>
        <taxon>Erythrobacteraceae</taxon>
        <taxon>Caenibius</taxon>
    </lineage>
</organism>
<reference evidence="1 2" key="1">
    <citation type="submission" date="2013-09" db="EMBL/GenBank/DDBJ databases">
        <title>Whole genome shotgun sequence of Novosphingobium tardaugens NBRC 16725.</title>
        <authorList>
            <person name="Isaki S."/>
            <person name="Hosoyama A."/>
            <person name="Tsuchikane K."/>
            <person name="Katsumata H."/>
            <person name="Ando Y."/>
            <person name="Yamazaki S."/>
            <person name="Fujita N."/>
        </authorList>
    </citation>
    <scope>NUCLEOTIDE SEQUENCE [LARGE SCALE GENOMIC DNA]</scope>
    <source>
        <strain evidence="1 2">NBRC 16725</strain>
    </source>
</reference>
<dbReference type="EMBL" id="BASZ01000012">
    <property type="protein sequence ID" value="GAD50890.1"/>
    <property type="molecule type" value="Genomic_DNA"/>
</dbReference>
<name>U2YPP5_9SPHN</name>
<comment type="caution">
    <text evidence="1">The sequence shown here is derived from an EMBL/GenBank/DDBJ whole genome shotgun (WGS) entry which is preliminary data.</text>
</comment>
<dbReference type="KEGG" id="ntd:EGO55_10425"/>